<name>A0ACB7X8U6_9ERIC</name>
<reference evidence="1 2" key="1">
    <citation type="journal article" date="2021" name="Hortic Res">
        <title>High-quality reference genome and annotation aids understanding of berry development for evergreen blueberry (Vaccinium darrowii).</title>
        <authorList>
            <person name="Yu J."/>
            <person name="Hulse-Kemp A.M."/>
            <person name="Babiker E."/>
            <person name="Staton M."/>
        </authorList>
    </citation>
    <scope>NUCLEOTIDE SEQUENCE [LARGE SCALE GENOMIC DNA]</scope>
    <source>
        <strain evidence="2">cv. NJ 8807/NJ 8810</strain>
        <tissue evidence="1">Young leaf</tissue>
    </source>
</reference>
<organism evidence="1 2">
    <name type="scientific">Vaccinium darrowii</name>
    <dbReference type="NCBI Taxonomy" id="229202"/>
    <lineage>
        <taxon>Eukaryota</taxon>
        <taxon>Viridiplantae</taxon>
        <taxon>Streptophyta</taxon>
        <taxon>Embryophyta</taxon>
        <taxon>Tracheophyta</taxon>
        <taxon>Spermatophyta</taxon>
        <taxon>Magnoliopsida</taxon>
        <taxon>eudicotyledons</taxon>
        <taxon>Gunneridae</taxon>
        <taxon>Pentapetalae</taxon>
        <taxon>asterids</taxon>
        <taxon>Ericales</taxon>
        <taxon>Ericaceae</taxon>
        <taxon>Vaccinioideae</taxon>
        <taxon>Vaccinieae</taxon>
        <taxon>Vaccinium</taxon>
    </lineage>
</organism>
<evidence type="ECO:0000313" key="2">
    <source>
        <dbReference type="Proteomes" id="UP000828048"/>
    </source>
</evidence>
<dbReference type="Proteomes" id="UP000828048">
    <property type="component" value="Chromosome 6"/>
</dbReference>
<comment type="caution">
    <text evidence="1">The sequence shown here is derived from an EMBL/GenBank/DDBJ whole genome shotgun (WGS) entry which is preliminary data.</text>
</comment>
<sequence length="383" mass="43720">MSSLSRLLHRTFSTSKTPPQPNPNTIQSLSTALYKERNLRTLVDKFKSSCDNDRFRTKTGIYVSTVRRLASAKKFPWIKEILEHQKHYTHDISKEGFTVRLISLYGKSGMFEQAHKVFDEMPELKCDRTVKSFNALLGACVNSKKFHKVDELFRELQEKLGVKPDVISYNTVIKAFCEMGKLEEAVLMVDEMEKNELKPDLITFNILLHGFYGKGQFVDGDKVWAKMENSNVVPDIRSYNAKLVGLVCENKMAEAVELVGGLGSKGVQPDVHCYNALIRGYCKDGNLEEVKRWYGEWEKYDCAPDRATFATLIPFLCEKGELDWAFELCKGIIHRRRLVDGAMLQLVIDGLVKESRIEDAKKLAEMGKSNNYTCYKVEVPSQD</sequence>
<protein>
    <submittedName>
        <fullName evidence="1">Uncharacterized protein</fullName>
    </submittedName>
</protein>
<proteinExistence type="predicted"/>
<keyword evidence="2" id="KW-1185">Reference proteome</keyword>
<evidence type="ECO:0000313" key="1">
    <source>
        <dbReference type="EMBL" id="KAH7837156.1"/>
    </source>
</evidence>
<gene>
    <name evidence="1" type="ORF">Vadar_010278</name>
</gene>
<dbReference type="EMBL" id="CM037156">
    <property type="protein sequence ID" value="KAH7837156.1"/>
    <property type="molecule type" value="Genomic_DNA"/>
</dbReference>
<accession>A0ACB7X8U6</accession>